<evidence type="ECO:0000313" key="5">
    <source>
        <dbReference type="EMBL" id="MCS5709301.1"/>
    </source>
</evidence>
<comment type="caution">
    <text evidence="5">The sequence shown here is derived from an EMBL/GenBank/DDBJ whole genome shotgun (WGS) entry which is preliminary data.</text>
</comment>
<reference evidence="5" key="2">
    <citation type="submission" date="2021-06" db="EMBL/GenBank/DDBJ databases">
        <title>Genomic Description and Analysis of Intracellular Bacteria, Candidatus Berkiella cookevillensis and Candidatus Berkiella aquae.</title>
        <authorList>
            <person name="Kidane D.T."/>
            <person name="Mehari Y.T."/>
            <person name="Rice F.C."/>
            <person name="Arivett B.A."/>
            <person name="Farone A.L."/>
            <person name="Berk S.G."/>
            <person name="Farone M.B."/>
        </authorList>
    </citation>
    <scope>NUCLEOTIDE SEQUENCE</scope>
    <source>
        <strain evidence="5">CC99</strain>
    </source>
</reference>
<evidence type="ECO:0000313" key="6">
    <source>
        <dbReference type="Proteomes" id="UP000051494"/>
    </source>
</evidence>
<keyword evidence="3" id="KW-1133">Transmembrane helix</keyword>
<dbReference type="PANTHER" id="PTHR21621:SF0">
    <property type="entry name" value="BETA-CITRYLGLUTAMATE SYNTHASE B-RELATED"/>
    <property type="match status" value="1"/>
</dbReference>
<dbReference type="InterPro" id="IPR013815">
    <property type="entry name" value="ATP_grasp_subdomain_1"/>
</dbReference>
<keyword evidence="6" id="KW-1185">Reference proteome</keyword>
<dbReference type="PROSITE" id="PS50975">
    <property type="entry name" value="ATP_GRASP"/>
    <property type="match status" value="1"/>
</dbReference>
<evidence type="ECO:0000256" key="3">
    <source>
        <dbReference type="SAM" id="Phobius"/>
    </source>
</evidence>
<accession>A0AAE3HRG8</accession>
<dbReference type="Gene3D" id="3.30.1490.20">
    <property type="entry name" value="ATP-grasp fold, A domain"/>
    <property type="match status" value="1"/>
</dbReference>
<name>A0AAE3HRG8_9GAMM</name>
<dbReference type="GO" id="GO:0005524">
    <property type="term" value="F:ATP binding"/>
    <property type="evidence" value="ECO:0007669"/>
    <property type="project" value="UniProtKB-UniRule"/>
</dbReference>
<dbReference type="RefSeq" id="WP_077065372.1">
    <property type="nucleotide sequence ID" value="NZ_LKHV02000001.1"/>
</dbReference>
<dbReference type="InterPro" id="IPR011761">
    <property type="entry name" value="ATP-grasp"/>
</dbReference>
<sequence>MAGFYFTLGKNVYYFRGGLTPFNSVVSASIGANKFSTNKLLEMANIPVPKSTGFTLEQFKKDDWSTEDLTYPLVAKPTWDTACGYKVVCNIKDEEKLMEYVNKYIKLTKCISLEEYHPGLRSYRVLVYYGKVIGLVERIPAHIIGDGKNAIRELIKIQNEKRKSQKKTIPTGPISLNEETWTIFKDLNISVDTVPEAGEKIPLRYICNSTHGGTFVGLNPKIVCEDNQKLAVRAAEALGLNLAGFDVLCEDITKPIAKTRGVFIEVNVDPDITIHESGRGGFPQQVSKIMLKKIIMEHPFLYLYEQMKHHKYASMFLRLSSVLALFVGLMWSIRYYTQ</sequence>
<reference evidence="5" key="1">
    <citation type="journal article" date="2016" name="Genome Announc.">
        <title>Draft Genome Sequences of Two Novel Amoeba-Resistant Intranuclear Bacteria, 'Candidatus Berkiella cookevillensis' and 'Candidatus Berkiella aquae'.</title>
        <authorList>
            <person name="Mehari Y.T."/>
            <person name="Arivett B.A."/>
            <person name="Farone A.L."/>
            <person name="Gunderson J.H."/>
            <person name="Farone M.B."/>
        </authorList>
    </citation>
    <scope>NUCLEOTIDE SEQUENCE</scope>
    <source>
        <strain evidence="5">CC99</strain>
    </source>
</reference>
<dbReference type="GO" id="GO:0005737">
    <property type="term" value="C:cytoplasm"/>
    <property type="evidence" value="ECO:0007669"/>
    <property type="project" value="TreeGrafter"/>
</dbReference>
<organism evidence="5 6">
    <name type="scientific">Candidatus Berkiella cookevillensis</name>
    <dbReference type="NCBI Taxonomy" id="437022"/>
    <lineage>
        <taxon>Bacteria</taxon>
        <taxon>Pseudomonadati</taxon>
        <taxon>Pseudomonadota</taxon>
        <taxon>Gammaproteobacteria</taxon>
        <taxon>Candidatus Berkiellales</taxon>
        <taxon>Candidatus Berkiellaceae</taxon>
        <taxon>Candidatus Berkiella</taxon>
    </lineage>
</organism>
<keyword evidence="1" id="KW-0464">Manganese</keyword>
<evidence type="ECO:0000256" key="2">
    <source>
        <dbReference type="PROSITE-ProRule" id="PRU00409"/>
    </source>
</evidence>
<dbReference type="EMBL" id="LKHV02000001">
    <property type="protein sequence ID" value="MCS5709301.1"/>
    <property type="molecule type" value="Genomic_DNA"/>
</dbReference>
<dbReference type="Gene3D" id="3.30.470.20">
    <property type="entry name" value="ATP-grasp fold, B domain"/>
    <property type="match status" value="2"/>
</dbReference>
<feature type="transmembrane region" description="Helical" evidence="3">
    <location>
        <begin position="316"/>
        <end position="336"/>
    </location>
</feature>
<dbReference type="GO" id="GO:0046872">
    <property type="term" value="F:metal ion binding"/>
    <property type="evidence" value="ECO:0007669"/>
    <property type="project" value="InterPro"/>
</dbReference>
<gene>
    <name evidence="5" type="ORF">CC99x_010330</name>
</gene>
<dbReference type="PANTHER" id="PTHR21621">
    <property type="entry name" value="RIBOSOMAL PROTEIN S6 MODIFICATION PROTEIN"/>
    <property type="match status" value="1"/>
</dbReference>
<dbReference type="Proteomes" id="UP000051494">
    <property type="component" value="Unassembled WGS sequence"/>
</dbReference>
<keyword evidence="3" id="KW-0472">Membrane</keyword>
<keyword evidence="2" id="KW-0547">Nucleotide-binding</keyword>
<evidence type="ECO:0000256" key="1">
    <source>
        <dbReference type="ARBA" id="ARBA00023211"/>
    </source>
</evidence>
<dbReference type="SUPFAM" id="SSF56059">
    <property type="entry name" value="Glutathione synthetase ATP-binding domain-like"/>
    <property type="match status" value="1"/>
</dbReference>
<keyword evidence="3" id="KW-0812">Transmembrane</keyword>
<keyword evidence="2" id="KW-0067">ATP-binding</keyword>
<evidence type="ECO:0000259" key="4">
    <source>
        <dbReference type="PROSITE" id="PS50975"/>
    </source>
</evidence>
<feature type="domain" description="ATP-grasp" evidence="4">
    <location>
        <begin position="38"/>
        <end position="295"/>
    </location>
</feature>
<proteinExistence type="predicted"/>
<protein>
    <submittedName>
        <fullName evidence="5">UDP-N-acetylmuramyl peptide synthase</fullName>
    </submittedName>
</protein>
<dbReference type="AlphaFoldDB" id="A0AAE3HRG8"/>
<dbReference type="GO" id="GO:0016879">
    <property type="term" value="F:ligase activity, forming carbon-nitrogen bonds"/>
    <property type="evidence" value="ECO:0007669"/>
    <property type="project" value="TreeGrafter"/>
</dbReference>